<dbReference type="STRING" id="155865.SAMN05216515_103102"/>
<organism evidence="1 2">
    <name type="scientific">Eubacterium pyruvativorans</name>
    <dbReference type="NCBI Taxonomy" id="155865"/>
    <lineage>
        <taxon>Bacteria</taxon>
        <taxon>Bacillati</taxon>
        <taxon>Bacillota</taxon>
        <taxon>Clostridia</taxon>
        <taxon>Eubacteriales</taxon>
        <taxon>Eubacteriaceae</taxon>
        <taxon>Eubacterium</taxon>
    </lineage>
</organism>
<dbReference type="EMBL" id="FPBT01000003">
    <property type="protein sequence ID" value="SFU38802.1"/>
    <property type="molecule type" value="Genomic_DNA"/>
</dbReference>
<evidence type="ECO:0000313" key="1">
    <source>
        <dbReference type="EMBL" id="SFU38802.1"/>
    </source>
</evidence>
<dbReference type="AlphaFoldDB" id="A0A1I7FRG0"/>
<name>A0A1I7FRG0_9FIRM</name>
<evidence type="ECO:0008006" key="3">
    <source>
        <dbReference type="Google" id="ProtNLM"/>
    </source>
</evidence>
<gene>
    <name evidence="1" type="ORF">SAMN05216508_103102</name>
</gene>
<dbReference type="Proteomes" id="UP000198817">
    <property type="component" value="Unassembled WGS sequence"/>
</dbReference>
<proteinExistence type="predicted"/>
<accession>A0A1I7FRG0</accession>
<protein>
    <recommendedName>
        <fullName evidence="3">Peptidase C39-like domain-containing protein</fullName>
    </recommendedName>
</protein>
<dbReference type="RefSeq" id="WP_090470121.1">
    <property type="nucleotide sequence ID" value="NZ_FOWF01000003.1"/>
</dbReference>
<reference evidence="1 2" key="1">
    <citation type="submission" date="2016-10" db="EMBL/GenBank/DDBJ databases">
        <authorList>
            <person name="de Groot N.N."/>
        </authorList>
    </citation>
    <scope>NUCLEOTIDE SEQUENCE [LARGE SCALE GENOMIC DNA]</scope>
    <source>
        <strain evidence="1 2">KHGC13</strain>
    </source>
</reference>
<evidence type="ECO:0000313" key="2">
    <source>
        <dbReference type="Proteomes" id="UP000198817"/>
    </source>
</evidence>
<sequence>MRKELNYFYIDGEYGGDQDWFRDPMMKLGGCGAATAMDSSICFDRYKGTEISPLDVHNLTRRDYVKFSKVMKPYLAPRWSGINRLDIYIDGYGKYLRDRGEHRITMTELPGGTPEAAAFDAVKRQIDGGYVIPTLVLFHRNPAMRDYVWHWFIVNGYEEGDRNGKKEARIRTATYGDSEWVDFHTFWDTGYDEKGGMVLYHLA</sequence>
<dbReference type="OrthoDB" id="370604at2"/>
<keyword evidence="2" id="KW-1185">Reference proteome</keyword>